<dbReference type="EMBL" id="AP023396">
    <property type="protein sequence ID" value="BCK56286.1"/>
    <property type="molecule type" value="Genomic_DNA"/>
</dbReference>
<dbReference type="PANTHER" id="PTHR33154:SF12">
    <property type="entry name" value="TRANSCRIPTIONAL REGULATORY PROTEIN"/>
    <property type="match status" value="1"/>
</dbReference>
<evidence type="ECO:0000313" key="5">
    <source>
        <dbReference type="EMBL" id="BCK56286.1"/>
    </source>
</evidence>
<dbReference type="Proteomes" id="UP000516173">
    <property type="component" value="Chromosome"/>
</dbReference>
<dbReference type="PRINTS" id="PR00778">
    <property type="entry name" value="HTHARSR"/>
</dbReference>
<evidence type="ECO:0000259" key="4">
    <source>
        <dbReference type="PROSITE" id="PS50987"/>
    </source>
</evidence>
<keyword evidence="6" id="KW-1185">Reference proteome</keyword>
<sequence length="119" mass="13041">MREPQHPSVSDIELTAVLAALSDPIRVGLARQLADGAERGWGELRAPVAKSTLSHHLRVLRDAGVTRTRQEGTRCFVMLRRRDLDRRFPGLLDAVLDAAVRDDIGHDVGLAEPSQRAGS</sequence>
<keyword evidence="2" id="KW-0238">DNA-binding</keyword>
<dbReference type="Pfam" id="PF01022">
    <property type="entry name" value="HTH_5"/>
    <property type="match status" value="1"/>
</dbReference>
<dbReference type="InterPro" id="IPR051081">
    <property type="entry name" value="HTH_MetalResp_TranReg"/>
</dbReference>
<accession>A0A7G1KP24</accession>
<keyword evidence="1" id="KW-0805">Transcription regulation</keyword>
<dbReference type="KEGG" id="nwl:NWFMUON74_40580"/>
<dbReference type="SMART" id="SM00418">
    <property type="entry name" value="HTH_ARSR"/>
    <property type="match status" value="1"/>
</dbReference>
<evidence type="ECO:0000256" key="3">
    <source>
        <dbReference type="ARBA" id="ARBA00023163"/>
    </source>
</evidence>
<dbReference type="InterPro" id="IPR036390">
    <property type="entry name" value="WH_DNA-bd_sf"/>
</dbReference>
<dbReference type="InterPro" id="IPR036388">
    <property type="entry name" value="WH-like_DNA-bd_sf"/>
</dbReference>
<proteinExistence type="predicted"/>
<feature type="domain" description="HTH arsR-type" evidence="4">
    <location>
        <begin position="6"/>
        <end position="99"/>
    </location>
</feature>
<dbReference type="InterPro" id="IPR011991">
    <property type="entry name" value="ArsR-like_HTH"/>
</dbReference>
<evidence type="ECO:0000313" key="6">
    <source>
        <dbReference type="Proteomes" id="UP000516173"/>
    </source>
</evidence>
<organism evidence="5 6">
    <name type="scientific">Nocardia wallacei</name>
    <dbReference type="NCBI Taxonomy" id="480035"/>
    <lineage>
        <taxon>Bacteria</taxon>
        <taxon>Bacillati</taxon>
        <taxon>Actinomycetota</taxon>
        <taxon>Actinomycetes</taxon>
        <taxon>Mycobacteriales</taxon>
        <taxon>Nocardiaceae</taxon>
        <taxon>Nocardia</taxon>
    </lineage>
</organism>
<protein>
    <submittedName>
        <fullName evidence="5">Transcriptional regulator</fullName>
    </submittedName>
</protein>
<reference evidence="5 6" key="1">
    <citation type="submission" date="2020-08" db="EMBL/GenBank/DDBJ databases">
        <title>Genome Sequencing of Nocardia wallacei strain FMUON74 and assembly.</title>
        <authorList>
            <person name="Toyokawa M."/>
            <person name="Uesaka K."/>
        </authorList>
    </citation>
    <scope>NUCLEOTIDE SEQUENCE [LARGE SCALE GENOMIC DNA]</scope>
    <source>
        <strain evidence="5 6">FMUON74</strain>
    </source>
</reference>
<dbReference type="CDD" id="cd00090">
    <property type="entry name" value="HTH_ARSR"/>
    <property type="match status" value="1"/>
</dbReference>
<dbReference type="InterPro" id="IPR001845">
    <property type="entry name" value="HTH_ArsR_DNA-bd_dom"/>
</dbReference>
<dbReference type="GO" id="GO:0003700">
    <property type="term" value="F:DNA-binding transcription factor activity"/>
    <property type="evidence" value="ECO:0007669"/>
    <property type="project" value="InterPro"/>
</dbReference>
<dbReference type="PROSITE" id="PS50987">
    <property type="entry name" value="HTH_ARSR_2"/>
    <property type="match status" value="1"/>
</dbReference>
<name>A0A7G1KP24_9NOCA</name>
<dbReference type="GeneID" id="80348541"/>
<dbReference type="PANTHER" id="PTHR33154">
    <property type="entry name" value="TRANSCRIPTIONAL REGULATOR, ARSR FAMILY"/>
    <property type="match status" value="1"/>
</dbReference>
<evidence type="ECO:0000256" key="2">
    <source>
        <dbReference type="ARBA" id="ARBA00023125"/>
    </source>
</evidence>
<keyword evidence="3" id="KW-0804">Transcription</keyword>
<dbReference type="GO" id="GO:0003677">
    <property type="term" value="F:DNA binding"/>
    <property type="evidence" value="ECO:0007669"/>
    <property type="project" value="UniProtKB-KW"/>
</dbReference>
<dbReference type="AlphaFoldDB" id="A0A7G1KP24"/>
<dbReference type="Gene3D" id="1.10.10.10">
    <property type="entry name" value="Winged helix-like DNA-binding domain superfamily/Winged helix DNA-binding domain"/>
    <property type="match status" value="1"/>
</dbReference>
<dbReference type="SUPFAM" id="SSF46785">
    <property type="entry name" value="Winged helix' DNA-binding domain"/>
    <property type="match status" value="1"/>
</dbReference>
<dbReference type="RefSeq" id="WP_197986879.1">
    <property type="nucleotide sequence ID" value="NZ_AP023396.1"/>
</dbReference>
<evidence type="ECO:0000256" key="1">
    <source>
        <dbReference type="ARBA" id="ARBA00023015"/>
    </source>
</evidence>
<gene>
    <name evidence="5" type="ORF">NWFMUON74_40580</name>
</gene>